<evidence type="ECO:0000313" key="8">
    <source>
        <dbReference type="Proteomes" id="UP000011566"/>
    </source>
</evidence>
<dbReference type="RefSeq" id="WP_007693553.1">
    <property type="nucleotide sequence ID" value="NZ_AJRK01000045.1"/>
</dbReference>
<protein>
    <submittedName>
        <fullName evidence="7">Mn2+ and Fe2+ transporter-like protein</fullName>
    </submittedName>
</protein>
<evidence type="ECO:0000313" key="7">
    <source>
        <dbReference type="EMBL" id="EMA38110.1"/>
    </source>
</evidence>
<dbReference type="GO" id="GO:0005384">
    <property type="term" value="F:manganese ion transmembrane transporter activity"/>
    <property type="evidence" value="ECO:0007669"/>
    <property type="project" value="TreeGrafter"/>
</dbReference>
<dbReference type="OrthoDB" id="214005at2157"/>
<keyword evidence="3 6" id="KW-0812">Transmembrane</keyword>
<dbReference type="GO" id="GO:0005886">
    <property type="term" value="C:plasma membrane"/>
    <property type="evidence" value="ECO:0007669"/>
    <property type="project" value="TreeGrafter"/>
</dbReference>
<evidence type="ECO:0000256" key="2">
    <source>
        <dbReference type="ARBA" id="ARBA00022448"/>
    </source>
</evidence>
<gene>
    <name evidence="7" type="ORF">C447_10285</name>
</gene>
<dbReference type="PATRIC" id="fig|1132509.6.peg.2324"/>
<feature type="transmembrane region" description="Helical" evidence="6">
    <location>
        <begin position="190"/>
        <end position="211"/>
    </location>
</feature>
<evidence type="ECO:0000256" key="3">
    <source>
        <dbReference type="ARBA" id="ARBA00022692"/>
    </source>
</evidence>
<feature type="transmembrane region" description="Helical" evidence="6">
    <location>
        <begin position="281"/>
        <end position="303"/>
    </location>
</feature>
<feature type="transmembrane region" description="Helical" evidence="6">
    <location>
        <begin position="232"/>
        <end position="256"/>
    </location>
</feature>
<proteinExistence type="predicted"/>
<keyword evidence="2" id="KW-0813">Transport</keyword>
<comment type="subcellular location">
    <subcellularLocation>
        <location evidence="1">Membrane</location>
        <topology evidence="1">Multi-pass membrane protein</topology>
    </subcellularLocation>
</comment>
<dbReference type="NCBIfam" id="NF037982">
    <property type="entry name" value="Nramp_1"/>
    <property type="match status" value="1"/>
</dbReference>
<organism evidence="7 8">
    <name type="scientific">Halococcus hamelinensis 100A6</name>
    <dbReference type="NCBI Taxonomy" id="1132509"/>
    <lineage>
        <taxon>Archaea</taxon>
        <taxon>Methanobacteriati</taxon>
        <taxon>Methanobacteriota</taxon>
        <taxon>Stenosarchaea group</taxon>
        <taxon>Halobacteria</taxon>
        <taxon>Halobacteriales</taxon>
        <taxon>Halococcaceae</taxon>
        <taxon>Halococcus</taxon>
    </lineage>
</organism>
<dbReference type="eggNOG" id="arCOG04531">
    <property type="taxonomic scope" value="Archaea"/>
</dbReference>
<name>M0M157_9EURY</name>
<feature type="transmembrane region" description="Helical" evidence="6">
    <location>
        <begin position="159"/>
        <end position="184"/>
    </location>
</feature>
<evidence type="ECO:0000256" key="5">
    <source>
        <dbReference type="ARBA" id="ARBA00023136"/>
    </source>
</evidence>
<dbReference type="GO" id="GO:0015086">
    <property type="term" value="F:cadmium ion transmembrane transporter activity"/>
    <property type="evidence" value="ECO:0007669"/>
    <property type="project" value="TreeGrafter"/>
</dbReference>
<keyword evidence="5 6" id="KW-0472">Membrane</keyword>
<dbReference type="EMBL" id="AOMB01000031">
    <property type="protein sequence ID" value="EMA38110.1"/>
    <property type="molecule type" value="Genomic_DNA"/>
</dbReference>
<feature type="transmembrane region" description="Helical" evidence="6">
    <location>
        <begin position="353"/>
        <end position="377"/>
    </location>
</feature>
<keyword evidence="4 6" id="KW-1133">Transmembrane helix</keyword>
<evidence type="ECO:0000256" key="4">
    <source>
        <dbReference type="ARBA" id="ARBA00022989"/>
    </source>
</evidence>
<dbReference type="Pfam" id="PF01566">
    <property type="entry name" value="Nramp"/>
    <property type="match status" value="1"/>
</dbReference>
<accession>M0M157</accession>
<feature type="transmembrane region" description="Helical" evidence="6">
    <location>
        <begin position="126"/>
        <end position="147"/>
    </location>
</feature>
<keyword evidence="8" id="KW-1185">Reference proteome</keyword>
<feature type="transmembrane region" description="Helical" evidence="6">
    <location>
        <begin position="47"/>
        <end position="68"/>
    </location>
</feature>
<dbReference type="Proteomes" id="UP000011566">
    <property type="component" value="Unassembled WGS sequence"/>
</dbReference>
<evidence type="ECO:0000256" key="6">
    <source>
        <dbReference type="SAM" id="Phobius"/>
    </source>
</evidence>
<reference evidence="7 8" key="1">
    <citation type="journal article" date="2014" name="PLoS Genet.">
        <title>Phylogenetically driven sequencing of extremely halophilic archaea reveals strategies for static and dynamic osmo-response.</title>
        <authorList>
            <person name="Becker E.A."/>
            <person name="Seitzer P.M."/>
            <person name="Tritt A."/>
            <person name="Larsen D."/>
            <person name="Krusor M."/>
            <person name="Yao A.I."/>
            <person name="Wu D."/>
            <person name="Madern D."/>
            <person name="Eisen J.A."/>
            <person name="Darling A.E."/>
            <person name="Facciotti M.T."/>
        </authorList>
    </citation>
    <scope>NUCLEOTIDE SEQUENCE [LARGE SCALE GENOMIC DNA]</scope>
    <source>
        <strain evidence="7 8">100A6</strain>
    </source>
</reference>
<comment type="caution">
    <text evidence="7">The sequence shown here is derived from an EMBL/GenBank/DDBJ whole genome shotgun (WGS) entry which is preliminary data.</text>
</comment>
<dbReference type="PANTHER" id="PTHR11706">
    <property type="entry name" value="SOLUTE CARRIER PROTEIN FAMILY 11 MEMBER"/>
    <property type="match status" value="1"/>
</dbReference>
<dbReference type="GO" id="GO:0034755">
    <property type="term" value="P:iron ion transmembrane transport"/>
    <property type="evidence" value="ECO:0007669"/>
    <property type="project" value="TreeGrafter"/>
</dbReference>
<feature type="transmembrane region" description="Helical" evidence="6">
    <location>
        <begin position="21"/>
        <end position="41"/>
    </location>
</feature>
<feature type="transmembrane region" description="Helical" evidence="6">
    <location>
        <begin position="89"/>
        <end position="114"/>
    </location>
</feature>
<feature type="transmembrane region" description="Helical" evidence="6">
    <location>
        <begin position="389"/>
        <end position="414"/>
    </location>
</feature>
<dbReference type="PANTHER" id="PTHR11706:SF33">
    <property type="entry name" value="NATURAL RESISTANCE-ASSOCIATED MACROPHAGE PROTEIN 2"/>
    <property type="match status" value="1"/>
</dbReference>
<sequence length="422" mass="42923">MSESTGAGLDGVPGEDFFDKYGLAFVMVASYFGSGSVFIASSAGVQYGYALLWAVVGAVVLGFIAQYISARLGIFGKPLMTFIHDRVGAPIATTLALVLSVGCIAWGLALTAAVGEGISVLLGGAIQWQPIAVACGLLAVVVGILGYDFVEKVMITLMFGLLIAYVVVAVGSGPSISGVAGGFVPGIPDIGALTLVASILGTTALWPNFFLESILVREKGWTDESAIPTMRLDLGVGYAIGGIVTIAIVVATAAVLRPAGITEIATFITPGRALADVLGDWALVLFLVGAIVAAFNSIVPIMWTPAYIIPQATGRDVDSDDRLFRIVYVVGIGISALSPLVAAFFGLGVVDMIVLFPALNGVIGLPITAVCLVWAANNTGLLGEHTNGPALNAVGAVLVVLSVVLGVSSAQSVIGAITGGGL</sequence>
<dbReference type="InterPro" id="IPR001046">
    <property type="entry name" value="NRAMP_fam"/>
</dbReference>
<evidence type="ECO:0000256" key="1">
    <source>
        <dbReference type="ARBA" id="ARBA00004141"/>
    </source>
</evidence>
<dbReference type="AlphaFoldDB" id="M0M157"/>
<feature type="transmembrane region" description="Helical" evidence="6">
    <location>
        <begin position="323"/>
        <end position="347"/>
    </location>
</feature>